<keyword evidence="1" id="KW-0472">Membrane</keyword>
<dbReference type="EMBL" id="JALIEB010000003">
    <property type="protein sequence ID" value="MCV3271010.1"/>
    <property type="molecule type" value="Genomic_DNA"/>
</dbReference>
<organism evidence="2 3">
    <name type="scientific">Roseobacter sinensis</name>
    <dbReference type="NCBI Taxonomy" id="2931391"/>
    <lineage>
        <taxon>Bacteria</taxon>
        <taxon>Pseudomonadati</taxon>
        <taxon>Pseudomonadota</taxon>
        <taxon>Alphaproteobacteria</taxon>
        <taxon>Rhodobacterales</taxon>
        <taxon>Roseobacteraceae</taxon>
        <taxon>Roseobacter</taxon>
    </lineage>
</organism>
<reference evidence="2 3" key="1">
    <citation type="submission" date="2022-04" db="EMBL/GenBank/DDBJ databases">
        <title>Roseobacter sp. WL0113 is a bacterium isolated from neritic sediment.</title>
        <authorList>
            <person name="Wang L."/>
            <person name="He W."/>
            <person name="Zhang D.-F."/>
        </authorList>
    </citation>
    <scope>NUCLEOTIDE SEQUENCE [LARGE SCALE GENOMIC DNA]</scope>
    <source>
        <strain evidence="2 3">WL0113</strain>
    </source>
</reference>
<feature type="transmembrane region" description="Helical" evidence="1">
    <location>
        <begin position="40"/>
        <end position="60"/>
    </location>
</feature>
<sequence length="204" mass="21987">MTAYAIKDLAISDRLDQLAEGAPGSAVSLAWILGQLHERAFGLFLLVLALPCCIPFLYGIPQIVALPLMFVSAQILMGRETPWLPERLATRTVAVDGLRNLARRAGPWLRQIEAFSRPRQTQLTRAPLDRFVGLALVLFSASILVPIPGTNTVPGFAVVLVSMGLLQRDGLLVILGTLLGTAWIASLIFAGATLASLIKGWMGF</sequence>
<dbReference type="Pfam" id="PF06055">
    <property type="entry name" value="ExoD"/>
    <property type="match status" value="1"/>
</dbReference>
<gene>
    <name evidence="2" type="ORF">MUB52_06175</name>
</gene>
<keyword evidence="3" id="KW-1185">Reference proteome</keyword>
<keyword evidence="1" id="KW-1133">Transmembrane helix</keyword>
<feature type="transmembrane region" description="Helical" evidence="1">
    <location>
        <begin position="170"/>
        <end position="198"/>
    </location>
</feature>
<dbReference type="RefSeq" id="WP_263843330.1">
    <property type="nucleotide sequence ID" value="NZ_JALIEB010000003.1"/>
</dbReference>
<comment type="caution">
    <text evidence="2">The sequence shown here is derived from an EMBL/GenBank/DDBJ whole genome shotgun (WGS) entry which is preliminary data.</text>
</comment>
<accession>A0ABT3BBT9</accession>
<dbReference type="Proteomes" id="UP001208690">
    <property type="component" value="Unassembled WGS sequence"/>
</dbReference>
<proteinExistence type="predicted"/>
<keyword evidence="1" id="KW-0812">Transmembrane</keyword>
<protein>
    <submittedName>
        <fullName evidence="2">Exopolysaccharide biosynthesis protein</fullName>
    </submittedName>
</protein>
<dbReference type="PIRSF" id="PIRSF033239">
    <property type="entry name" value="ExoD"/>
    <property type="match status" value="1"/>
</dbReference>
<evidence type="ECO:0000256" key="1">
    <source>
        <dbReference type="SAM" id="Phobius"/>
    </source>
</evidence>
<name>A0ABT3BBT9_9RHOB</name>
<dbReference type="InterPro" id="IPR010331">
    <property type="entry name" value="ExoD"/>
</dbReference>
<dbReference type="PANTHER" id="PTHR41795">
    <property type="entry name" value="EXOPOLYSACCHARIDE SYNTHESIS PROTEIN"/>
    <property type="match status" value="1"/>
</dbReference>
<evidence type="ECO:0000313" key="2">
    <source>
        <dbReference type="EMBL" id="MCV3271010.1"/>
    </source>
</evidence>
<dbReference type="PANTHER" id="PTHR41795:SF1">
    <property type="entry name" value="EXOPOLYSACCHARIDE SYNTHESIS PROTEIN"/>
    <property type="match status" value="1"/>
</dbReference>
<evidence type="ECO:0000313" key="3">
    <source>
        <dbReference type="Proteomes" id="UP001208690"/>
    </source>
</evidence>